<evidence type="ECO:0000313" key="8">
    <source>
        <dbReference type="Proteomes" id="UP000246004"/>
    </source>
</evidence>
<organism evidence="5 7">
    <name type="scientific">Methanosphaera cuniculi</name>
    <dbReference type="NCBI Taxonomy" id="1077256"/>
    <lineage>
        <taxon>Archaea</taxon>
        <taxon>Methanobacteriati</taxon>
        <taxon>Methanobacteriota</taxon>
        <taxon>Methanomada group</taxon>
        <taxon>Methanobacteria</taxon>
        <taxon>Methanobacteriales</taxon>
        <taxon>Methanobacteriaceae</taxon>
        <taxon>Methanosphaera</taxon>
    </lineage>
</organism>
<dbReference type="EMBL" id="LWMS01000042">
    <property type="protein sequence ID" value="PWL07921.1"/>
    <property type="molecule type" value="Genomic_DNA"/>
</dbReference>
<keyword evidence="7" id="KW-1185">Reference proteome</keyword>
<evidence type="ECO:0000313" key="5">
    <source>
        <dbReference type="EMBL" id="PAV07345.1"/>
    </source>
</evidence>
<dbReference type="GO" id="GO:0003700">
    <property type="term" value="F:DNA-binding transcription factor activity"/>
    <property type="evidence" value="ECO:0007669"/>
    <property type="project" value="InterPro"/>
</dbReference>
<dbReference type="InterPro" id="IPR036388">
    <property type="entry name" value="WH-like_DNA-bd_sf"/>
</dbReference>
<sequence>MKNVEKNQEEDMCSIKEIHTDSIKKAKEQLEDEETYQLLAETFKIFGNTTRLKIMSLLSVEDLCVCDLCEAMDMSQSAISHQLRTLRAQNLVKYKKEGKQARYSLADKHVVEILKIGIEHVLE</sequence>
<evidence type="ECO:0000256" key="2">
    <source>
        <dbReference type="ARBA" id="ARBA00023125"/>
    </source>
</evidence>
<dbReference type="InterPro" id="IPR051011">
    <property type="entry name" value="Metal_resp_trans_reg"/>
</dbReference>
<dbReference type="PROSITE" id="PS50987">
    <property type="entry name" value="HTH_ARSR_2"/>
    <property type="match status" value="1"/>
</dbReference>
<dbReference type="Proteomes" id="UP000246004">
    <property type="component" value="Unassembled WGS sequence"/>
</dbReference>
<dbReference type="Gene3D" id="1.10.10.10">
    <property type="entry name" value="Winged helix-like DNA-binding domain superfamily/Winged helix DNA-binding domain"/>
    <property type="match status" value="1"/>
</dbReference>
<dbReference type="Proteomes" id="UP000217528">
    <property type="component" value="Unassembled WGS sequence"/>
</dbReference>
<dbReference type="InterPro" id="IPR001845">
    <property type="entry name" value="HTH_ArsR_DNA-bd_dom"/>
</dbReference>
<dbReference type="InterPro" id="IPR036390">
    <property type="entry name" value="WH_DNA-bd_sf"/>
</dbReference>
<evidence type="ECO:0000313" key="7">
    <source>
        <dbReference type="Proteomes" id="UP000217528"/>
    </source>
</evidence>
<dbReference type="Pfam" id="PF01022">
    <property type="entry name" value="HTH_5"/>
    <property type="match status" value="1"/>
</dbReference>
<reference evidence="5 7" key="2">
    <citation type="journal article" date="2017" name="BMC Genomics">
        <title>Genomic analysis of methanogenic archaea reveals a shift towards energy conservation.</title>
        <authorList>
            <person name="Gilmore S.P."/>
            <person name="Henske J.K."/>
            <person name="Sexton J.A."/>
            <person name="Solomon K.V."/>
            <person name="Seppala S."/>
            <person name="Yoo J.I."/>
            <person name="Huyett L.M."/>
            <person name="Pressman A."/>
            <person name="Cogan J.Z."/>
            <person name="Kivenson V."/>
            <person name="Peng X."/>
            <person name="Tan Y."/>
            <person name="Valentine D.L."/>
            <person name="O'Malley M.A."/>
        </authorList>
    </citation>
    <scope>NUCLEOTIDE SEQUENCE [LARGE SCALE GENOMIC DNA]</scope>
    <source>
        <strain evidence="5 7">1R-7</strain>
    </source>
</reference>
<feature type="domain" description="HTH arsR-type" evidence="4">
    <location>
        <begin position="31"/>
        <end position="123"/>
    </location>
</feature>
<dbReference type="PANTHER" id="PTHR43132:SF6">
    <property type="entry name" value="HTH-TYPE TRANSCRIPTIONAL REPRESSOR CZRA"/>
    <property type="match status" value="1"/>
</dbReference>
<dbReference type="PRINTS" id="PR00778">
    <property type="entry name" value="HTHARSR"/>
</dbReference>
<dbReference type="PANTHER" id="PTHR43132">
    <property type="entry name" value="ARSENICAL RESISTANCE OPERON REPRESSOR ARSR-RELATED"/>
    <property type="match status" value="1"/>
</dbReference>
<dbReference type="InterPro" id="IPR011991">
    <property type="entry name" value="ArsR-like_HTH"/>
</dbReference>
<dbReference type="OrthoDB" id="46231at2157"/>
<dbReference type="RefSeq" id="WP_095608715.1">
    <property type="nucleotide sequence ID" value="NZ_CAUHCB010000002.1"/>
</dbReference>
<dbReference type="PROSITE" id="PS00846">
    <property type="entry name" value="HTH_ARSR_1"/>
    <property type="match status" value="1"/>
</dbReference>
<proteinExistence type="predicted"/>
<dbReference type="SMART" id="SM00418">
    <property type="entry name" value="HTH_ARSR"/>
    <property type="match status" value="1"/>
</dbReference>
<name>A0A2A2HD93_9EURY</name>
<dbReference type="CDD" id="cd00090">
    <property type="entry name" value="HTH_ARSR"/>
    <property type="match status" value="1"/>
</dbReference>
<evidence type="ECO:0000256" key="3">
    <source>
        <dbReference type="ARBA" id="ARBA00023163"/>
    </source>
</evidence>
<evidence type="ECO:0000256" key="1">
    <source>
        <dbReference type="ARBA" id="ARBA00023015"/>
    </source>
</evidence>
<reference evidence="6 8" key="1">
    <citation type="submission" date="2016-04" db="EMBL/GenBank/DDBJ databases">
        <title>Genome sequence of Methanosphaera cuniculi DSM 4103.</title>
        <authorList>
            <person name="Poehlein A."/>
            <person name="Seedorf H."/>
            <person name="Daniel R."/>
        </authorList>
    </citation>
    <scope>NUCLEOTIDE SEQUENCE [LARGE SCALE GENOMIC DNA]</scope>
    <source>
        <strain evidence="6 8">DSM 4103</strain>
    </source>
</reference>
<comment type="caution">
    <text evidence="5">The sequence shown here is derived from an EMBL/GenBank/DDBJ whole genome shotgun (WGS) entry which is preliminary data.</text>
</comment>
<dbReference type="NCBIfam" id="NF033788">
    <property type="entry name" value="HTH_metalloreg"/>
    <property type="match status" value="1"/>
</dbReference>
<evidence type="ECO:0000313" key="6">
    <source>
        <dbReference type="EMBL" id="PWL07921.1"/>
    </source>
</evidence>
<keyword evidence="2" id="KW-0238">DNA-binding</keyword>
<dbReference type="SUPFAM" id="SSF46785">
    <property type="entry name" value="Winged helix' DNA-binding domain"/>
    <property type="match status" value="1"/>
</dbReference>
<protein>
    <submittedName>
        <fullName evidence="5">Transcriptional repressor SmtB</fullName>
    </submittedName>
</protein>
<dbReference type="GO" id="GO:0003677">
    <property type="term" value="F:DNA binding"/>
    <property type="evidence" value="ECO:0007669"/>
    <property type="project" value="UniProtKB-KW"/>
</dbReference>
<evidence type="ECO:0000259" key="4">
    <source>
        <dbReference type="PROSITE" id="PS50987"/>
    </source>
</evidence>
<dbReference type="InterPro" id="IPR018334">
    <property type="entry name" value="ArsR_HTH"/>
</dbReference>
<dbReference type="AlphaFoldDB" id="A0A2A2HD93"/>
<gene>
    <name evidence="5" type="ORF">ASJ82_00430</name>
    <name evidence="6" type="ORF">MSCUN_11640</name>
</gene>
<dbReference type="EMBL" id="LMVN01000019">
    <property type="protein sequence ID" value="PAV07345.1"/>
    <property type="molecule type" value="Genomic_DNA"/>
</dbReference>
<accession>A0A2A2HD93</accession>
<keyword evidence="1" id="KW-0805">Transcription regulation</keyword>
<keyword evidence="3" id="KW-0804">Transcription</keyword>